<keyword evidence="1" id="KW-0472">Membrane</keyword>
<organism evidence="2 3">
    <name type="scientific">Vibrio breoganii</name>
    <dbReference type="NCBI Taxonomy" id="553239"/>
    <lineage>
        <taxon>Bacteria</taxon>
        <taxon>Pseudomonadati</taxon>
        <taxon>Pseudomonadota</taxon>
        <taxon>Gammaproteobacteria</taxon>
        <taxon>Vibrionales</taxon>
        <taxon>Vibrionaceae</taxon>
        <taxon>Vibrio</taxon>
    </lineage>
</organism>
<evidence type="ECO:0000313" key="2">
    <source>
        <dbReference type="EMBL" id="ANO35345.1"/>
    </source>
</evidence>
<feature type="transmembrane region" description="Helical" evidence="1">
    <location>
        <begin position="51"/>
        <end position="75"/>
    </location>
</feature>
<name>A0AAN1CU78_9VIBR</name>
<keyword evidence="1" id="KW-0812">Transmembrane</keyword>
<feature type="transmembrane region" description="Helical" evidence="1">
    <location>
        <begin position="82"/>
        <end position="103"/>
    </location>
</feature>
<reference evidence="2 3" key="1">
    <citation type="submission" date="2016-06" db="EMBL/GenBank/DDBJ databases">
        <title>Adaptive Radiation by Waves of Gene Transfer Leads to Fine-Scale Resource Partitioning in Marine Microbes.</title>
        <authorList>
            <person name="Hehemann J.-H."/>
            <person name="Arevalo P."/>
            <person name="Datta M.S."/>
            <person name="Yu X."/>
            <person name="Corzett C."/>
            <person name="Henschel A."/>
            <person name="Preheim S.P."/>
            <person name="Timberlake S."/>
            <person name="Alm E.J."/>
            <person name="Polz M.F."/>
        </authorList>
    </citation>
    <scope>NUCLEOTIDE SEQUENCE [LARGE SCALE GENOMIC DNA]</scope>
    <source>
        <strain evidence="2 3">FF50</strain>
        <plasmid evidence="2 3">unnamed1</plasmid>
    </source>
</reference>
<dbReference type="AlphaFoldDB" id="A0AAN1CU78"/>
<geneLocation type="plasmid" evidence="2 3">
    <name>unnamed1</name>
</geneLocation>
<dbReference type="EMBL" id="CP016179">
    <property type="protein sequence ID" value="ANO35345.1"/>
    <property type="molecule type" value="Genomic_DNA"/>
</dbReference>
<proteinExistence type="predicted"/>
<evidence type="ECO:0000256" key="1">
    <source>
        <dbReference type="SAM" id="Phobius"/>
    </source>
</evidence>
<sequence>MVLSKWWWSGLLLLLPGLVSAEIVVSPGGVSAQQAWDHIWPGTFNFLSTSIASFVVAVVLVFMGWVMTGLYLAFIVKGQIDLVDAGTLFIRCMTLCMMILWFVT</sequence>
<accession>A0AAN1CU78</accession>
<protein>
    <submittedName>
        <fullName evidence="2">Uncharacterized protein</fullName>
    </submittedName>
</protein>
<evidence type="ECO:0000313" key="3">
    <source>
        <dbReference type="Proteomes" id="UP000092018"/>
    </source>
</evidence>
<keyword evidence="2" id="KW-0614">Plasmid</keyword>
<keyword evidence="1" id="KW-1133">Transmembrane helix</keyword>
<dbReference type="RefSeq" id="WP_065211107.1">
    <property type="nucleotide sequence ID" value="NZ_CP016179.1"/>
</dbReference>
<gene>
    <name evidence="2" type="ORF">A6E01_19215</name>
</gene>
<dbReference type="KEGG" id="vbr:A6E01_19215"/>
<dbReference type="Proteomes" id="UP000092018">
    <property type="component" value="Plasmid unnamed1"/>
</dbReference>